<feature type="domain" description="TEA" evidence="8">
    <location>
        <begin position="100"/>
        <end position="174"/>
    </location>
</feature>
<evidence type="ECO:0000256" key="4">
    <source>
        <dbReference type="ARBA" id="ARBA00023163"/>
    </source>
</evidence>
<dbReference type="PRINTS" id="PR00065">
    <property type="entry name" value="TEADOMAIN"/>
</dbReference>
<dbReference type="PROSITE" id="PS51088">
    <property type="entry name" value="TEA_2"/>
    <property type="match status" value="1"/>
</dbReference>
<sequence length="605" mass="67696">MEAYRQQNIKTHHSPEPQSSSPSLSLGPRRVLRETNSNPQTCAPESTDLGQAKPAVFSQPAGTSILERRRKPGARARQIYPVQRVQQYQQYRARQRRDAGSEGDPVWPDELEDAFIEALYKVPPIGRRKLSLHRKPCGRNELISEYILKKTGVRRCRKQVSSHIQVLKGFMGNDAEFTKLVTSKESPSSLDEIPFTDSEMARLFTSNNASLESQEYDLSSGKPSDAGSGFFVDPHFVSSIQASVWPLTFAVWLQASGQDAALERSLHTYTSLIPERQLPSTSLESFPHWKSRFPHLATLHQDGAVNSQIILFDVSFDMMTILPSNPAYLCTQFEIASSDAYACHTWECNTKIYKYGKRVRDRSQSVFQVDNLDGTSKLILPFASNFWSATFTTTFNTRQNSSSHCSENEDVEDDEAMSAIQGISVVQELFATSTIRRSAPKRVALFLWEFKRATPGEAGGVTWRNLIPPPLRILTNSPSPVHPHGLNSSGHGDSDVQQIEQWEPPAILSASFCDESHGQHAYSQTTSPPLEIVPSNPAYYGSFSNGVSQEGVQASLGDAGQFNYLPFDSSVPYFTLPDDLQQYMSQWQQYLPPFLDSQFPISISY</sequence>
<evidence type="ECO:0000259" key="8">
    <source>
        <dbReference type="PROSITE" id="PS51088"/>
    </source>
</evidence>
<dbReference type="Proteomes" id="UP000750711">
    <property type="component" value="Unassembled WGS sequence"/>
</dbReference>
<evidence type="ECO:0000313" key="9">
    <source>
        <dbReference type="EMBL" id="KAH0559890.1"/>
    </source>
</evidence>
<dbReference type="Pfam" id="PF01285">
    <property type="entry name" value="TEA"/>
    <property type="match status" value="1"/>
</dbReference>
<dbReference type="GO" id="GO:0005634">
    <property type="term" value="C:nucleus"/>
    <property type="evidence" value="ECO:0007669"/>
    <property type="project" value="UniProtKB-SubCell"/>
</dbReference>
<dbReference type="PANTHER" id="PTHR11834">
    <property type="entry name" value="TRANSCRIPTIONAL ENHANCER FACTOR TEF RELATED"/>
    <property type="match status" value="1"/>
</dbReference>
<dbReference type="InterPro" id="IPR000818">
    <property type="entry name" value="TEA/ATTS_dom"/>
</dbReference>
<dbReference type="InterPro" id="IPR038096">
    <property type="entry name" value="TEA/ATTS_sf"/>
</dbReference>
<keyword evidence="3" id="KW-0805">Transcription regulation</keyword>
<gene>
    <name evidence="9" type="ORF">GP486_003593</name>
</gene>
<reference evidence="9" key="1">
    <citation type="submission" date="2021-03" db="EMBL/GenBank/DDBJ databases">
        <title>Comparative genomics and phylogenomic investigation of the class Geoglossomycetes provide insights into ecological specialization and systematics.</title>
        <authorList>
            <person name="Melie T."/>
            <person name="Pirro S."/>
            <person name="Miller A.N."/>
            <person name="Quandt A."/>
        </authorList>
    </citation>
    <scope>NUCLEOTIDE SEQUENCE</scope>
    <source>
        <strain evidence="9">CAQ_001_2017</strain>
    </source>
</reference>
<feature type="compositionally biased region" description="Low complexity" evidence="7">
    <location>
        <begin position="16"/>
        <end position="29"/>
    </location>
</feature>
<dbReference type="SMART" id="SM00426">
    <property type="entry name" value="TEA"/>
    <property type="match status" value="1"/>
</dbReference>
<keyword evidence="4" id="KW-0804">Transcription</keyword>
<dbReference type="EMBL" id="JAGHQM010000497">
    <property type="protein sequence ID" value="KAH0559890.1"/>
    <property type="molecule type" value="Genomic_DNA"/>
</dbReference>
<dbReference type="AlphaFoldDB" id="A0A9P8RQZ5"/>
<evidence type="ECO:0000256" key="5">
    <source>
        <dbReference type="ARBA" id="ARBA00023242"/>
    </source>
</evidence>
<dbReference type="PANTHER" id="PTHR11834:SF0">
    <property type="entry name" value="PROTEIN SCALLOPED"/>
    <property type="match status" value="1"/>
</dbReference>
<dbReference type="GO" id="GO:0000981">
    <property type="term" value="F:DNA-binding transcription factor activity, RNA polymerase II-specific"/>
    <property type="evidence" value="ECO:0007669"/>
    <property type="project" value="TreeGrafter"/>
</dbReference>
<name>A0A9P8RQZ5_9PEZI</name>
<feature type="DNA-binding region" description="TEA" evidence="6">
    <location>
        <begin position="100"/>
        <end position="174"/>
    </location>
</feature>
<evidence type="ECO:0000256" key="1">
    <source>
        <dbReference type="ARBA" id="ARBA00004123"/>
    </source>
</evidence>
<feature type="compositionally biased region" description="Polar residues" evidence="7">
    <location>
        <begin position="34"/>
        <end position="44"/>
    </location>
</feature>
<protein>
    <recommendedName>
        <fullName evidence="8">TEA domain-containing protein</fullName>
    </recommendedName>
</protein>
<feature type="region of interest" description="Disordered" evidence="7">
    <location>
        <begin position="1"/>
        <end position="79"/>
    </location>
</feature>
<evidence type="ECO:0000313" key="10">
    <source>
        <dbReference type="Proteomes" id="UP000750711"/>
    </source>
</evidence>
<evidence type="ECO:0000256" key="2">
    <source>
        <dbReference type="ARBA" id="ARBA00008421"/>
    </source>
</evidence>
<proteinExistence type="inferred from homology"/>
<evidence type="ECO:0000256" key="6">
    <source>
        <dbReference type="PROSITE-ProRule" id="PRU00505"/>
    </source>
</evidence>
<dbReference type="GO" id="GO:0005667">
    <property type="term" value="C:transcription regulator complex"/>
    <property type="evidence" value="ECO:0007669"/>
    <property type="project" value="TreeGrafter"/>
</dbReference>
<accession>A0A9P8RQZ5</accession>
<comment type="subcellular location">
    <subcellularLocation>
        <location evidence="1">Nucleus</location>
    </subcellularLocation>
</comment>
<comment type="caution">
    <text evidence="9">The sequence shown here is derived from an EMBL/GenBank/DDBJ whole genome shotgun (WGS) entry which is preliminary data.</text>
</comment>
<dbReference type="InterPro" id="IPR050937">
    <property type="entry name" value="TEC1_TEAD_TF"/>
</dbReference>
<keyword evidence="10" id="KW-1185">Reference proteome</keyword>
<evidence type="ECO:0000256" key="7">
    <source>
        <dbReference type="SAM" id="MobiDB-lite"/>
    </source>
</evidence>
<comment type="similarity">
    <text evidence="2">Belongs to the TEC1 family.</text>
</comment>
<keyword evidence="5" id="KW-0539">Nucleus</keyword>
<dbReference type="GO" id="GO:0000978">
    <property type="term" value="F:RNA polymerase II cis-regulatory region sequence-specific DNA binding"/>
    <property type="evidence" value="ECO:0007669"/>
    <property type="project" value="TreeGrafter"/>
</dbReference>
<organism evidence="9 10">
    <name type="scientific">Trichoglossum hirsutum</name>
    <dbReference type="NCBI Taxonomy" id="265104"/>
    <lineage>
        <taxon>Eukaryota</taxon>
        <taxon>Fungi</taxon>
        <taxon>Dikarya</taxon>
        <taxon>Ascomycota</taxon>
        <taxon>Pezizomycotina</taxon>
        <taxon>Geoglossomycetes</taxon>
        <taxon>Geoglossales</taxon>
        <taxon>Geoglossaceae</taxon>
        <taxon>Trichoglossum</taxon>
    </lineage>
</organism>
<dbReference type="Gene3D" id="6.10.20.40">
    <property type="entry name" value="TEA/ATTS domain"/>
    <property type="match status" value="1"/>
</dbReference>
<evidence type="ECO:0000256" key="3">
    <source>
        <dbReference type="ARBA" id="ARBA00023015"/>
    </source>
</evidence>